<reference evidence="4" key="2">
    <citation type="submission" date="2025-08" db="UniProtKB">
        <authorList>
            <consortium name="Ensembl"/>
        </authorList>
    </citation>
    <scope>IDENTIFICATION</scope>
</reference>
<evidence type="ECO:0000313" key="4">
    <source>
        <dbReference type="Ensembl" id="ENSRBIP00000041310.1"/>
    </source>
</evidence>
<dbReference type="SMART" id="SM00276">
    <property type="entry name" value="GLECT"/>
    <property type="match status" value="1"/>
</dbReference>
<dbReference type="Proteomes" id="UP000233180">
    <property type="component" value="Unassembled WGS sequence"/>
</dbReference>
<dbReference type="SUPFAM" id="SSF49899">
    <property type="entry name" value="Concanavalin A-like lectins/glucanases"/>
    <property type="match status" value="1"/>
</dbReference>
<dbReference type="PANTHER" id="PTHR11346:SF15">
    <property type="entry name" value="PLACENTAL PROTEIN 13-LIKE"/>
    <property type="match status" value="1"/>
</dbReference>
<dbReference type="KEGG" id="rbb:108538997"/>
<accession>A0A2K6MZV3</accession>
<name>A0A2K6MZV3_RHIBE</name>
<dbReference type="PROSITE" id="PS51304">
    <property type="entry name" value="GALECTIN"/>
    <property type="match status" value="1"/>
</dbReference>
<dbReference type="GeneID" id="108538997"/>
<evidence type="ECO:0000313" key="5">
    <source>
        <dbReference type="Proteomes" id="UP000233180"/>
    </source>
</evidence>
<dbReference type="InterPro" id="IPR013320">
    <property type="entry name" value="ConA-like_dom_sf"/>
</dbReference>
<keyword evidence="1 2" id="KW-0430">Lectin</keyword>
<organism evidence="4 5">
    <name type="scientific">Rhinopithecus bieti</name>
    <name type="common">Black snub-nosed monkey</name>
    <name type="synonym">Pygathrix bieti</name>
    <dbReference type="NCBI Taxonomy" id="61621"/>
    <lineage>
        <taxon>Eukaryota</taxon>
        <taxon>Metazoa</taxon>
        <taxon>Chordata</taxon>
        <taxon>Craniata</taxon>
        <taxon>Vertebrata</taxon>
        <taxon>Euteleostomi</taxon>
        <taxon>Mammalia</taxon>
        <taxon>Eutheria</taxon>
        <taxon>Euarchontoglires</taxon>
        <taxon>Primates</taxon>
        <taxon>Haplorrhini</taxon>
        <taxon>Catarrhini</taxon>
        <taxon>Cercopithecidae</taxon>
        <taxon>Colobinae</taxon>
        <taxon>Rhinopithecus</taxon>
    </lineage>
</organism>
<evidence type="ECO:0000259" key="3">
    <source>
        <dbReference type="PROSITE" id="PS51304"/>
    </source>
</evidence>
<reference evidence="4" key="3">
    <citation type="submission" date="2025-09" db="UniProtKB">
        <authorList>
            <consortium name="Ensembl"/>
        </authorList>
    </citation>
    <scope>IDENTIFICATION</scope>
</reference>
<dbReference type="Pfam" id="PF00337">
    <property type="entry name" value="Gal-bind_lectin"/>
    <property type="match status" value="1"/>
</dbReference>
<dbReference type="PANTHER" id="PTHR11346">
    <property type="entry name" value="GALECTIN"/>
    <property type="match status" value="1"/>
</dbReference>
<dbReference type="AlphaFoldDB" id="A0A2K6MZV3"/>
<dbReference type="OMA" id="IWMCEEK"/>
<keyword evidence="5" id="KW-1185">Reference proteome</keyword>
<reference evidence="4 5" key="1">
    <citation type="submission" date="2016-06" db="EMBL/GenBank/DDBJ databases">
        <title>Genome of Rhinopithecus bieti.</title>
        <authorList>
            <person name="Wu"/>
            <person name="C.-I. and Zhang"/>
            <person name="Y."/>
        </authorList>
    </citation>
    <scope>NUCLEOTIDE SEQUENCE</scope>
</reference>
<dbReference type="RefSeq" id="XP_017742846.1">
    <property type="nucleotide sequence ID" value="XM_017887357.1"/>
</dbReference>
<dbReference type="CDD" id="cd00070">
    <property type="entry name" value="GLECT"/>
    <property type="match status" value="1"/>
</dbReference>
<dbReference type="GO" id="GO:0030246">
    <property type="term" value="F:carbohydrate binding"/>
    <property type="evidence" value="ECO:0007669"/>
    <property type="project" value="UniProtKB-UniRule"/>
</dbReference>
<dbReference type="Ensembl" id="ENSRBIT00000065347.1">
    <property type="protein sequence ID" value="ENSRBIP00000041310.1"/>
    <property type="gene ID" value="ENSRBIG00000044001.1"/>
</dbReference>
<dbReference type="Gene3D" id="2.60.120.200">
    <property type="match status" value="1"/>
</dbReference>
<sequence length="142" mass="16690">MSSLPVPYTVPVSFSIGSCVIIRGKPNLSFVYAPQLEVNFYTEMDEDSDIAFQFRVHFGYRAVINSREFGIWMCEEKCYNVPFEDGKSFELRIYVRRNKYKIKVNGQCIYNFVHRLPLKSVKMVQVWRNVSLTRVLVSNGWR</sequence>
<proteinExistence type="predicted"/>
<dbReference type="InterPro" id="IPR001079">
    <property type="entry name" value="Galectin_CRD"/>
</dbReference>
<evidence type="ECO:0000256" key="1">
    <source>
        <dbReference type="ARBA" id="ARBA00022734"/>
    </source>
</evidence>
<accession>A0AAJ7I8N4</accession>
<feature type="domain" description="Galectin" evidence="3">
    <location>
        <begin position="6"/>
        <end position="138"/>
    </location>
</feature>
<evidence type="ECO:0000256" key="2">
    <source>
        <dbReference type="RuleBase" id="RU102079"/>
    </source>
</evidence>
<dbReference type="InterPro" id="IPR044156">
    <property type="entry name" value="Galectin-like"/>
</dbReference>
<protein>
    <recommendedName>
        <fullName evidence="2">Galectin</fullName>
    </recommendedName>
</protein>
<dbReference type="GeneTree" id="ENSGT00940000162909"/>
<dbReference type="SMART" id="SM00908">
    <property type="entry name" value="Gal-bind_lectin"/>
    <property type="match status" value="1"/>
</dbReference>